<dbReference type="EMBL" id="JACHBC010000006">
    <property type="protein sequence ID" value="MBB5561544.1"/>
    <property type="molecule type" value="Genomic_DNA"/>
</dbReference>
<feature type="domain" description="CENP-V/GFA" evidence="5">
    <location>
        <begin position="3"/>
        <end position="113"/>
    </location>
</feature>
<keyword evidence="7" id="KW-1185">Reference proteome</keyword>
<dbReference type="RefSeq" id="WP_183934560.1">
    <property type="nucleotide sequence ID" value="NZ_JACHBB010000006.1"/>
</dbReference>
<evidence type="ECO:0000256" key="3">
    <source>
        <dbReference type="ARBA" id="ARBA00022833"/>
    </source>
</evidence>
<protein>
    <recommendedName>
        <fullName evidence="5">CENP-V/GFA domain-containing protein</fullName>
    </recommendedName>
</protein>
<dbReference type="InterPro" id="IPR006913">
    <property type="entry name" value="CENP-V/GFA"/>
</dbReference>
<evidence type="ECO:0000256" key="1">
    <source>
        <dbReference type="ARBA" id="ARBA00005495"/>
    </source>
</evidence>
<evidence type="ECO:0000256" key="2">
    <source>
        <dbReference type="ARBA" id="ARBA00022723"/>
    </source>
</evidence>
<keyword evidence="3" id="KW-0862">Zinc</keyword>
<dbReference type="SUPFAM" id="SSF51316">
    <property type="entry name" value="Mss4-like"/>
    <property type="match status" value="1"/>
</dbReference>
<keyword evidence="2" id="KW-0479">Metal-binding</keyword>
<dbReference type="AlphaFoldDB" id="A0A7W8XEZ2"/>
<dbReference type="PROSITE" id="PS51891">
    <property type="entry name" value="CENP_V_GFA"/>
    <property type="match status" value="1"/>
</dbReference>
<reference evidence="6 7" key="1">
    <citation type="submission" date="2020-08" db="EMBL/GenBank/DDBJ databases">
        <title>Genomic Encyclopedia of Type Strains, Phase IV (KMG-V): Genome sequencing to study the core and pangenomes of soil and plant-associated prokaryotes.</title>
        <authorList>
            <person name="Whitman W."/>
        </authorList>
    </citation>
    <scope>NUCLEOTIDE SEQUENCE [LARGE SCALE GENOMIC DNA]</scope>
    <source>
        <strain evidence="6 7">SEMIA 4034</strain>
    </source>
</reference>
<evidence type="ECO:0000313" key="6">
    <source>
        <dbReference type="EMBL" id="MBB5561544.1"/>
    </source>
</evidence>
<dbReference type="InterPro" id="IPR011057">
    <property type="entry name" value="Mss4-like_sf"/>
</dbReference>
<evidence type="ECO:0000256" key="4">
    <source>
        <dbReference type="ARBA" id="ARBA00023239"/>
    </source>
</evidence>
<sequence>MKRLAQCHCGSLRAKTSGDPLMVSLCHWRDCQRSTGAVAGSGAVFEKAEVTTEGKWKLFERAGADGRKVRFHFCPNCGTSLYWEGDFNPNLRIVAVGAFADPTFPAPLVSVYERSRHDWLQLPDGMARAQRGLVSLAATVDDRPLGERMR</sequence>
<dbReference type="PANTHER" id="PTHR33337:SF40">
    <property type="entry name" value="CENP-V_GFA DOMAIN-CONTAINING PROTEIN-RELATED"/>
    <property type="match status" value="1"/>
</dbReference>
<dbReference type="Proteomes" id="UP000528824">
    <property type="component" value="Unassembled WGS sequence"/>
</dbReference>
<dbReference type="Gene3D" id="3.90.1590.10">
    <property type="entry name" value="glutathione-dependent formaldehyde- activating enzyme (gfa)"/>
    <property type="match status" value="1"/>
</dbReference>
<gene>
    <name evidence="6" type="ORF">GGI59_003220</name>
</gene>
<dbReference type="GO" id="GO:0046872">
    <property type="term" value="F:metal ion binding"/>
    <property type="evidence" value="ECO:0007669"/>
    <property type="project" value="UniProtKB-KW"/>
</dbReference>
<evidence type="ECO:0000313" key="7">
    <source>
        <dbReference type="Proteomes" id="UP000528824"/>
    </source>
</evidence>
<dbReference type="PANTHER" id="PTHR33337">
    <property type="entry name" value="GFA DOMAIN-CONTAINING PROTEIN"/>
    <property type="match status" value="1"/>
</dbReference>
<comment type="caution">
    <text evidence="6">The sequence shown here is derived from an EMBL/GenBank/DDBJ whole genome shotgun (WGS) entry which is preliminary data.</text>
</comment>
<keyword evidence="4" id="KW-0456">Lyase</keyword>
<comment type="similarity">
    <text evidence="1">Belongs to the Gfa family.</text>
</comment>
<evidence type="ECO:0000259" key="5">
    <source>
        <dbReference type="PROSITE" id="PS51891"/>
    </source>
</evidence>
<dbReference type="GO" id="GO:0016846">
    <property type="term" value="F:carbon-sulfur lyase activity"/>
    <property type="evidence" value="ECO:0007669"/>
    <property type="project" value="InterPro"/>
</dbReference>
<organism evidence="6 7">
    <name type="scientific">Rhizobium lentis</name>
    <dbReference type="NCBI Taxonomy" id="1138194"/>
    <lineage>
        <taxon>Bacteria</taxon>
        <taxon>Pseudomonadati</taxon>
        <taxon>Pseudomonadota</taxon>
        <taxon>Alphaproteobacteria</taxon>
        <taxon>Hyphomicrobiales</taxon>
        <taxon>Rhizobiaceae</taxon>
        <taxon>Rhizobium/Agrobacterium group</taxon>
        <taxon>Rhizobium</taxon>
    </lineage>
</organism>
<proteinExistence type="inferred from homology"/>
<accession>A0A7W8XEZ2</accession>
<name>A0A7W8XEZ2_9HYPH</name>
<dbReference type="Pfam" id="PF04828">
    <property type="entry name" value="GFA"/>
    <property type="match status" value="1"/>
</dbReference>